<dbReference type="OrthoDB" id="5724405at2"/>
<evidence type="ECO:0000313" key="2">
    <source>
        <dbReference type="EMBL" id="AGA34785.1"/>
    </source>
</evidence>
<reference evidence="2" key="1">
    <citation type="submission" date="2015-12" db="EMBL/GenBank/DDBJ databases">
        <authorList>
            <person name="Tikhonova T.V."/>
            <person name="Pavlov A.R."/>
            <person name="Beletsky A.V."/>
            <person name="Mardanov A.V."/>
            <person name="Sorokin D.Y."/>
            <person name="Ravin N.V."/>
            <person name="Popov V.O."/>
        </authorList>
    </citation>
    <scope>NUCLEOTIDE SEQUENCE</scope>
    <source>
        <strain evidence="2">DSM 14787</strain>
    </source>
</reference>
<dbReference type="PATRIC" id="fig|1255043.3.peg.3176"/>
<dbReference type="STRING" id="1255043.TVNIR_3148"/>
<evidence type="ECO:0000256" key="1">
    <source>
        <dbReference type="SAM" id="MobiDB-lite"/>
    </source>
</evidence>
<dbReference type="eggNOG" id="ENOG502ZB76">
    <property type="taxonomic scope" value="Bacteria"/>
</dbReference>
<sequence length="601" mass="64741">MNDPTTGAPFPLPRRIPPEAGGFPPLELEALAQWIDGHPLADTQSAAATMLEAVHAINRVAIAPERLGPLADLLDSRVLPMLDLLDQRLRQLPVPLGRKSRALAETYTALSGELTITHLQRADDALQQGGTADPGALPHLARALLLTGCRCMHAWRLYQPVPEGIWLLIHRIFAAAERSGVASRAAPLHDNHHALVADSIDGLTARLAVLSATNVHALRQGEIDHLARWLNPLPLRCLDTPPADGGDGTPYLRILLDEDRLPSLLAGGHPPDTGTARYVALGPVLAAIRSGPGDPPRGWHPVSTGLDQRLLNLWVVGPKRHFSREPADTGPVISVTGLADIHALVRADYRHQRKLARGETSLFPSGVFVPGSDGDGSRIPGVFAGDRAEADEDSGLSLEERTTDTPGGTRWLADQDMDRLAVAWNSALRGIDPRLQDAGAAPAGRVPRPIAARLRDLGAGGLSLRLCAPAQKVFSGDLIAIRTTRQRHVYWQLGMIRWLRYDDPEDVTVGVQFLAPVCSPTEIQAYRAKRPSGKASPGLFLRLPGEPARGSLLFAPGTFAEGTRVVFRQSGELQTVSLDTIRSESHTFARADFLLSEVALA</sequence>
<accession>L0E0P2</accession>
<dbReference type="EMBL" id="CP003989">
    <property type="protein sequence ID" value="AGA34785.1"/>
    <property type="molecule type" value="Genomic_DNA"/>
</dbReference>
<name>L0E0P2_THIND</name>
<dbReference type="AlphaFoldDB" id="L0E0P2"/>
<evidence type="ECO:0008006" key="4">
    <source>
        <dbReference type="Google" id="ProtNLM"/>
    </source>
</evidence>
<feature type="region of interest" description="Disordered" evidence="1">
    <location>
        <begin position="388"/>
        <end position="409"/>
    </location>
</feature>
<protein>
    <recommendedName>
        <fullName evidence="4">PilZ domain-containing protein</fullName>
    </recommendedName>
</protein>
<dbReference type="HOGENOM" id="CLU_031627_1_0_6"/>
<gene>
    <name evidence="2" type="ordered locus">TVNIR_3148</name>
</gene>
<evidence type="ECO:0000313" key="3">
    <source>
        <dbReference type="Proteomes" id="UP000010809"/>
    </source>
</evidence>
<dbReference type="RefSeq" id="WP_015259892.1">
    <property type="nucleotide sequence ID" value="NC_019902.2"/>
</dbReference>
<organism evidence="2 3">
    <name type="scientific">Thioalkalivibrio nitratireducens (strain DSM 14787 / UNIQEM 213 / ALEN2)</name>
    <dbReference type="NCBI Taxonomy" id="1255043"/>
    <lineage>
        <taxon>Bacteria</taxon>
        <taxon>Pseudomonadati</taxon>
        <taxon>Pseudomonadota</taxon>
        <taxon>Gammaproteobacteria</taxon>
        <taxon>Chromatiales</taxon>
        <taxon>Ectothiorhodospiraceae</taxon>
        <taxon>Thioalkalivibrio</taxon>
    </lineage>
</organism>
<dbReference type="KEGG" id="tni:TVNIR_3148"/>
<proteinExistence type="predicted"/>
<keyword evidence="3" id="KW-1185">Reference proteome</keyword>
<dbReference type="Proteomes" id="UP000010809">
    <property type="component" value="Chromosome"/>
</dbReference>